<keyword evidence="3" id="KW-1185">Reference proteome</keyword>
<evidence type="ECO:0000313" key="2">
    <source>
        <dbReference type="EMBL" id="PMD33471.1"/>
    </source>
</evidence>
<dbReference type="OrthoDB" id="3522278at2759"/>
<evidence type="ECO:0000259" key="1">
    <source>
        <dbReference type="Pfam" id="PF06985"/>
    </source>
</evidence>
<reference evidence="2 3" key="1">
    <citation type="submission" date="2016-04" db="EMBL/GenBank/DDBJ databases">
        <title>A degradative enzymes factory behind the ericoid mycorrhizal symbiosis.</title>
        <authorList>
            <consortium name="DOE Joint Genome Institute"/>
            <person name="Martino E."/>
            <person name="Morin E."/>
            <person name="Grelet G."/>
            <person name="Kuo A."/>
            <person name="Kohler A."/>
            <person name="Daghino S."/>
            <person name="Barry K."/>
            <person name="Choi C."/>
            <person name="Cichocki N."/>
            <person name="Clum A."/>
            <person name="Copeland A."/>
            <person name="Hainaut M."/>
            <person name="Haridas S."/>
            <person name="Labutti K."/>
            <person name="Lindquist E."/>
            <person name="Lipzen A."/>
            <person name="Khouja H.-R."/>
            <person name="Murat C."/>
            <person name="Ohm R."/>
            <person name="Olson A."/>
            <person name="Spatafora J."/>
            <person name="Veneault-Fourrey C."/>
            <person name="Henrissat B."/>
            <person name="Grigoriev I."/>
            <person name="Martin F."/>
            <person name="Perotto S."/>
        </authorList>
    </citation>
    <scope>NUCLEOTIDE SEQUENCE [LARGE SCALE GENOMIC DNA]</scope>
    <source>
        <strain evidence="2 3">F</strain>
    </source>
</reference>
<dbReference type="AlphaFoldDB" id="A0A2J6R4M6"/>
<dbReference type="Proteomes" id="UP000235786">
    <property type="component" value="Unassembled WGS sequence"/>
</dbReference>
<dbReference type="EMBL" id="KZ613956">
    <property type="protein sequence ID" value="PMD33471.1"/>
    <property type="molecule type" value="Genomic_DNA"/>
</dbReference>
<accession>A0A2J6R4M6</accession>
<gene>
    <name evidence="2" type="ORF">L207DRAFT_499000</name>
</gene>
<organism evidence="2 3">
    <name type="scientific">Hyaloscypha variabilis (strain UAMH 11265 / GT02V1 / F)</name>
    <name type="common">Meliniomyces variabilis</name>
    <dbReference type="NCBI Taxonomy" id="1149755"/>
    <lineage>
        <taxon>Eukaryota</taxon>
        <taxon>Fungi</taxon>
        <taxon>Dikarya</taxon>
        <taxon>Ascomycota</taxon>
        <taxon>Pezizomycotina</taxon>
        <taxon>Leotiomycetes</taxon>
        <taxon>Helotiales</taxon>
        <taxon>Hyaloscyphaceae</taxon>
        <taxon>Hyaloscypha</taxon>
        <taxon>Hyaloscypha variabilis</taxon>
    </lineage>
</organism>
<protein>
    <submittedName>
        <fullName evidence="2">HET-domain-containing protein</fullName>
    </submittedName>
</protein>
<dbReference type="PANTHER" id="PTHR33112:SF10">
    <property type="entry name" value="TOL"/>
    <property type="match status" value="1"/>
</dbReference>
<proteinExistence type="predicted"/>
<dbReference type="Pfam" id="PF06985">
    <property type="entry name" value="HET"/>
    <property type="match status" value="1"/>
</dbReference>
<feature type="domain" description="Heterokaryon incompatibility" evidence="1">
    <location>
        <begin position="294"/>
        <end position="444"/>
    </location>
</feature>
<sequence>MALIRAELGPESQRWPYGDAQSVHDIRLLYTVPPHEARPVDEDAFEYLRGGARLDVEWKNASQSLSLDARHVEYSGASHLCNACLSALGYLAQNLQDCIVHEGDGDFRTKKSVVQHQNLMALFAAANEGCQLCKTIWGRRFKTNGMATAPDFRIEFCWNTTEEESWNGGRPGDARLLCNIVSTVAQNHNKNTWETIFRFQLWPSPTFDSFFEVKDSLPLNPVERGNTRSSQPMAVQWMSECRANADGKHSACQVGDTSWYPTRLLDLSMLEETGRVLLVVTDLLDHSSLDQAEYITLSHCWGEWGAKELPVLTTSNIDVRVDHGMDLSLFPPTFRDAIKVAGWFSIRWLWIDSLCIIQDSREDWQREAPMMCDVYQNGLLNISADHAVDARGGCFRDRYFATVDAFQLRLKPLQSTWWVSVDERNLFEWVKDAPSSERAWIYQERHLARRVLHFTEQEVFWECRAAAPSFRSETYPHGSPLQRDFLGQTKLPLRDTSAGSISDNLDLLREWDAACRDYSRRKLTYPTDKLPALSGIARHVGSRCREDTYIAGIWLSQLQSPRSMFWTVPVHERPKARPPPTESGAPSWSWISCAGPAEPSQVGDSYYAADVATIVADYQHKTADQYGEMAKAHIRVNGFMRRITSVMEEMNGDPDVDAYRSAMQLSASRTYRHLYVDGQLDNDISCGPHGRQLFGELPDWFHGFAPVDYYCLFLVVSQADPQADRVLRALLLEPAETEGTFRRVGHIFFLGRCALKMRYRLRSPEIDEEGAWERLWERVAPYWGEFPMDIVMDRASADPLPVDVQAKGPSALYEFDGDLADDACFEKLEPEAVILI</sequence>
<name>A0A2J6R4M6_HYAVF</name>
<dbReference type="PANTHER" id="PTHR33112">
    <property type="entry name" value="DOMAIN PROTEIN, PUTATIVE-RELATED"/>
    <property type="match status" value="1"/>
</dbReference>
<evidence type="ECO:0000313" key="3">
    <source>
        <dbReference type="Proteomes" id="UP000235786"/>
    </source>
</evidence>
<dbReference type="InterPro" id="IPR010730">
    <property type="entry name" value="HET"/>
</dbReference>